<dbReference type="OrthoDB" id="3257981at2759"/>
<name>A0A8H6MPR3_9PEZI</name>
<accession>A0A8H6MPR3</accession>
<dbReference type="EMBL" id="WIGM01001134">
    <property type="protein sequence ID" value="KAF6804439.1"/>
    <property type="molecule type" value="Genomic_DNA"/>
</dbReference>
<comment type="caution">
    <text evidence="1">The sequence shown here is derived from an EMBL/GenBank/DDBJ whole genome shotgun (WGS) entry which is preliminary data.</text>
</comment>
<organism evidence="1 2">
    <name type="scientific">Colletotrichum musicola</name>
    <dbReference type="NCBI Taxonomy" id="2175873"/>
    <lineage>
        <taxon>Eukaryota</taxon>
        <taxon>Fungi</taxon>
        <taxon>Dikarya</taxon>
        <taxon>Ascomycota</taxon>
        <taxon>Pezizomycotina</taxon>
        <taxon>Sordariomycetes</taxon>
        <taxon>Hypocreomycetidae</taxon>
        <taxon>Glomerellales</taxon>
        <taxon>Glomerellaceae</taxon>
        <taxon>Colletotrichum</taxon>
        <taxon>Colletotrichum orchidearum species complex</taxon>
    </lineage>
</organism>
<sequence>MFKQAEKYAAMIPTLEWIYCGEWPMKCFGGPVYEDGLWDGQTTRKVAWPLAKTRDSCWSYLRHTFGMGHEED</sequence>
<reference evidence="1" key="1">
    <citation type="journal article" date="2020" name="Phytopathology">
        <title>Genome Sequence Resources of Colletotrichum truncatum, C. plurivorum, C. musicola, and C. sojae: Four Species Pathogenic to Soybean (Glycine max).</title>
        <authorList>
            <person name="Rogerio F."/>
            <person name="Boufleur T.R."/>
            <person name="Ciampi-Guillardi M."/>
            <person name="Sukno S.A."/>
            <person name="Thon M.R."/>
            <person name="Massola Junior N.S."/>
            <person name="Baroncelli R."/>
        </authorList>
    </citation>
    <scope>NUCLEOTIDE SEQUENCE</scope>
    <source>
        <strain evidence="1">LFN0074</strain>
    </source>
</reference>
<evidence type="ECO:0000313" key="1">
    <source>
        <dbReference type="EMBL" id="KAF6804439.1"/>
    </source>
</evidence>
<keyword evidence="2" id="KW-1185">Reference proteome</keyword>
<gene>
    <name evidence="1" type="ORF">CMUS01_14846</name>
</gene>
<protein>
    <submittedName>
        <fullName evidence="1">Uncharacterized protein</fullName>
    </submittedName>
</protein>
<dbReference type="Proteomes" id="UP000639643">
    <property type="component" value="Unassembled WGS sequence"/>
</dbReference>
<proteinExistence type="predicted"/>
<evidence type="ECO:0000313" key="2">
    <source>
        <dbReference type="Proteomes" id="UP000639643"/>
    </source>
</evidence>
<dbReference type="AlphaFoldDB" id="A0A8H6MPR3"/>